<comment type="caution">
    <text evidence="2">The sequence shown here is derived from an EMBL/GenBank/DDBJ whole genome shotgun (WGS) entry which is preliminary data.</text>
</comment>
<evidence type="ECO:0000256" key="1">
    <source>
        <dbReference type="SAM" id="MobiDB-lite"/>
    </source>
</evidence>
<gene>
    <name evidence="2" type="ORF">B0F90DRAFT_323495</name>
</gene>
<evidence type="ECO:0000313" key="3">
    <source>
        <dbReference type="Proteomes" id="UP001203297"/>
    </source>
</evidence>
<accession>A0AAD4M4A5</accession>
<feature type="compositionally biased region" description="Basic residues" evidence="1">
    <location>
        <begin position="1"/>
        <end position="12"/>
    </location>
</feature>
<sequence length="152" mass="18085">MTPSRRARKRQRDKGQSGSRSFSTRRGWGVSWSLGRLQRHLSRLENLREKRVRQGTDKHVVLRRVGVAWQPDRVKWLQKANRFWSVLVLSIIIIHHHHLRHDTHAGSDLFLFLFLLQNPPVHRETICKEAVPLDRRLREGNATELLGFRFRY</sequence>
<organism evidence="2 3">
    <name type="scientific">Multifurca ochricompacta</name>
    <dbReference type="NCBI Taxonomy" id="376703"/>
    <lineage>
        <taxon>Eukaryota</taxon>
        <taxon>Fungi</taxon>
        <taxon>Dikarya</taxon>
        <taxon>Basidiomycota</taxon>
        <taxon>Agaricomycotina</taxon>
        <taxon>Agaricomycetes</taxon>
        <taxon>Russulales</taxon>
        <taxon>Russulaceae</taxon>
        <taxon>Multifurca</taxon>
    </lineage>
</organism>
<keyword evidence="3" id="KW-1185">Reference proteome</keyword>
<reference evidence="2" key="1">
    <citation type="journal article" date="2022" name="New Phytol.">
        <title>Evolutionary transition to the ectomycorrhizal habit in the genomes of a hyperdiverse lineage of mushroom-forming fungi.</title>
        <authorList>
            <person name="Looney B."/>
            <person name="Miyauchi S."/>
            <person name="Morin E."/>
            <person name="Drula E."/>
            <person name="Courty P.E."/>
            <person name="Kohler A."/>
            <person name="Kuo A."/>
            <person name="LaButti K."/>
            <person name="Pangilinan J."/>
            <person name="Lipzen A."/>
            <person name="Riley R."/>
            <person name="Andreopoulos W."/>
            <person name="He G."/>
            <person name="Johnson J."/>
            <person name="Nolan M."/>
            <person name="Tritt A."/>
            <person name="Barry K.W."/>
            <person name="Grigoriev I.V."/>
            <person name="Nagy L.G."/>
            <person name="Hibbett D."/>
            <person name="Henrissat B."/>
            <person name="Matheny P.B."/>
            <person name="Labbe J."/>
            <person name="Martin F.M."/>
        </authorList>
    </citation>
    <scope>NUCLEOTIDE SEQUENCE</scope>
    <source>
        <strain evidence="2">BPL690</strain>
    </source>
</reference>
<feature type="region of interest" description="Disordered" evidence="1">
    <location>
        <begin position="1"/>
        <end position="25"/>
    </location>
</feature>
<proteinExistence type="predicted"/>
<dbReference type="EMBL" id="WTXG01000014">
    <property type="protein sequence ID" value="KAI0301629.1"/>
    <property type="molecule type" value="Genomic_DNA"/>
</dbReference>
<name>A0AAD4M4A5_9AGAM</name>
<dbReference type="AlphaFoldDB" id="A0AAD4M4A5"/>
<dbReference type="Proteomes" id="UP001203297">
    <property type="component" value="Unassembled WGS sequence"/>
</dbReference>
<evidence type="ECO:0000313" key="2">
    <source>
        <dbReference type="EMBL" id="KAI0301629.1"/>
    </source>
</evidence>
<protein>
    <submittedName>
        <fullName evidence="2">Uncharacterized protein</fullName>
    </submittedName>
</protein>